<dbReference type="SUPFAM" id="SSF64518">
    <property type="entry name" value="Phase 1 flagellin"/>
    <property type="match status" value="1"/>
</dbReference>
<accession>A0A8K0VCZ9</accession>
<keyword evidence="2" id="KW-0966">Cell projection</keyword>
<proteinExistence type="predicted"/>
<keyword evidence="2" id="KW-0969">Cilium</keyword>
<comment type="caution">
    <text evidence="2">The sequence shown here is derived from an EMBL/GenBank/DDBJ whole genome shotgun (WGS) entry which is preliminary data.</text>
</comment>
<keyword evidence="2" id="KW-0282">Flagellum</keyword>
<dbReference type="Pfam" id="PF00700">
    <property type="entry name" value="Flagellin_C"/>
    <property type="match status" value="1"/>
</dbReference>
<evidence type="ECO:0000313" key="3">
    <source>
        <dbReference type="Proteomes" id="UP000648908"/>
    </source>
</evidence>
<dbReference type="EMBL" id="JAESVN010000002">
    <property type="protein sequence ID" value="MBL4917037.1"/>
    <property type="molecule type" value="Genomic_DNA"/>
</dbReference>
<evidence type="ECO:0000259" key="1">
    <source>
        <dbReference type="Pfam" id="PF00700"/>
    </source>
</evidence>
<organism evidence="2 3">
    <name type="scientific">Szabonella alba</name>
    <dbReference type="NCBI Taxonomy" id="2804194"/>
    <lineage>
        <taxon>Bacteria</taxon>
        <taxon>Pseudomonadati</taxon>
        <taxon>Pseudomonadota</taxon>
        <taxon>Alphaproteobacteria</taxon>
        <taxon>Rhodobacterales</taxon>
        <taxon>Paracoccaceae</taxon>
        <taxon>Szabonella</taxon>
    </lineage>
</organism>
<sequence>MAMQGIGDLSRSLMLRHQLAALKDRAMVAAQEATTGQTADRLRHRGGDLGPLLGISSSLTRLGAFTRAAEDAALLASRMQTALATVEGQTAGLADGLLTIGLVGEKQTLAALGQDAEQRLDAVIATLNQQTGGVAPFAGIAGSGAALAPSGAILGALETAITTSGATGAGAVAVVIADWFEDPAGFAAQGYLGGPPRSAIPLSPEDSVTLDVTAAEPALRDTIRALAMAALTGRGIPAGLAERSELARLAGEDLLQGATGRTALAARIGLAEGRIGAAISRNAAETATLRLSQTGLLAIDPYEAATRLEETSGQIETLHAVTARLSRLSLVDFLR</sequence>
<keyword evidence="3" id="KW-1185">Reference proteome</keyword>
<dbReference type="Proteomes" id="UP000648908">
    <property type="component" value="Unassembled WGS sequence"/>
</dbReference>
<reference evidence="2" key="1">
    <citation type="submission" date="2021-01" db="EMBL/GenBank/DDBJ databases">
        <title>Tabrizicola alba sp. nov. a motile alkaliphilic bacterium isolated from a soda lake.</title>
        <authorList>
            <person name="Szuroczki S."/>
            <person name="Abbaszade G."/>
            <person name="Schumann P."/>
            <person name="Toth E."/>
        </authorList>
    </citation>
    <scope>NUCLEOTIDE SEQUENCE</scope>
    <source>
        <strain evidence="2">DMG-N-6</strain>
    </source>
</reference>
<dbReference type="InterPro" id="IPR046358">
    <property type="entry name" value="Flagellin_C"/>
</dbReference>
<evidence type="ECO:0000313" key="2">
    <source>
        <dbReference type="EMBL" id="MBL4917037.1"/>
    </source>
</evidence>
<feature type="domain" description="Flagellin C-terminal" evidence="1">
    <location>
        <begin position="262"/>
        <end position="334"/>
    </location>
</feature>
<gene>
    <name evidence="2" type="ORF">JL811_07345</name>
</gene>
<dbReference type="AlphaFoldDB" id="A0A8K0VCZ9"/>
<protein>
    <submittedName>
        <fullName evidence="2">Flagellar biosynthesis protein FlgL</fullName>
    </submittedName>
</protein>
<name>A0A8K0VCZ9_9RHOB</name>
<dbReference type="RefSeq" id="WP_202687827.1">
    <property type="nucleotide sequence ID" value="NZ_JAESVN010000002.1"/>
</dbReference>